<dbReference type="Proteomes" id="UP000626148">
    <property type="component" value="Unassembled WGS sequence"/>
</dbReference>
<sequence length="294" mass="32441">MPQGHSEVIQMANSTPRLDWNETLYESLQHALALALGYLPQLIAALLLLIFGWLIARLVRLIARRFVHAIDAFLPRFLARYEIATPRFRLLGLWAVNTIYWVIILFFVAIAASILEWRLFSEFSTVMLSYLPRLFTGLLLIFAGLALSVLVRSLVEAATTTRNATEASVLPRVAQSATVVMAVVIGVEQFGINVAFFTTVLIVIIGVLLFGAALAFGLGARQYMANVIGAIDARNHYRVGQTLTLAGVKGTLLDISRTAFVVDTDTGRAIVPAHVFHKHISQFEPDTPEPDEQP</sequence>
<comment type="function">
    <text evidence="1">Mechanosensitive channel that participates in the regulation of osmotic pressure changes within the cell, opening in response to stretch forces in the membrane lipid bilayer, without the need for other proteins. Contributes to normal resistance to hypoosmotic shock. Forms an ion channel of 1.0 nanosiemens conductance with a slight preference for anions.</text>
</comment>
<keyword evidence="1" id="KW-0813">Transport</keyword>
<comment type="similarity">
    <text evidence="1">Belongs to the MscS (TC 1.A.23) family.</text>
</comment>
<reference evidence="2" key="1">
    <citation type="journal article" date="2014" name="Int. J. Syst. Evol. Microbiol.">
        <title>Complete genome sequence of Corynebacterium casei LMG S-19264T (=DSM 44701T), isolated from a smear-ripened cheese.</title>
        <authorList>
            <consortium name="US DOE Joint Genome Institute (JGI-PGF)"/>
            <person name="Walter F."/>
            <person name="Albersmeier A."/>
            <person name="Kalinowski J."/>
            <person name="Ruckert C."/>
        </authorList>
    </citation>
    <scope>NUCLEOTIDE SEQUENCE</scope>
    <source>
        <strain evidence="2">KCTC 22169</strain>
    </source>
</reference>
<dbReference type="InterPro" id="IPR045275">
    <property type="entry name" value="MscS_archaea/bacteria_type"/>
</dbReference>
<comment type="subcellular location">
    <subcellularLocation>
        <location evidence="1">Cell inner membrane</location>
        <topology evidence="1">Multi-pass membrane protein</topology>
    </subcellularLocation>
</comment>
<dbReference type="InterPro" id="IPR008910">
    <property type="entry name" value="MSC_TM_helix"/>
</dbReference>
<dbReference type="GO" id="GO:0008381">
    <property type="term" value="F:mechanosensitive monoatomic ion channel activity"/>
    <property type="evidence" value="ECO:0007669"/>
    <property type="project" value="InterPro"/>
</dbReference>
<feature type="transmembrane region" description="Helical" evidence="1">
    <location>
        <begin position="193"/>
        <end position="216"/>
    </location>
</feature>
<dbReference type="Gene3D" id="1.10.287.1260">
    <property type="match status" value="1"/>
</dbReference>
<organism evidence="2 3">
    <name type="scientific">Saccharospirillum salsuginis</name>
    <dbReference type="NCBI Taxonomy" id="418750"/>
    <lineage>
        <taxon>Bacteria</taxon>
        <taxon>Pseudomonadati</taxon>
        <taxon>Pseudomonadota</taxon>
        <taxon>Gammaproteobacteria</taxon>
        <taxon>Oceanospirillales</taxon>
        <taxon>Saccharospirillaceae</taxon>
        <taxon>Saccharospirillum</taxon>
    </lineage>
</organism>
<protein>
    <recommendedName>
        <fullName evidence="1">Small-conductance mechanosensitive channel</fullName>
    </recommendedName>
</protein>
<keyword evidence="1" id="KW-1133">Transmembrane helix</keyword>
<keyword evidence="3" id="KW-1185">Reference proteome</keyword>
<keyword evidence="1" id="KW-1003">Cell membrane</keyword>
<evidence type="ECO:0000313" key="2">
    <source>
        <dbReference type="EMBL" id="GGX56987.1"/>
    </source>
</evidence>
<keyword evidence="1" id="KW-0406">Ion transport</keyword>
<proteinExistence type="inferred from homology"/>
<evidence type="ECO:0000256" key="1">
    <source>
        <dbReference type="RuleBase" id="RU369025"/>
    </source>
</evidence>
<name>A0A918NC39_9GAMM</name>
<keyword evidence="1" id="KW-0812">Transmembrane</keyword>
<evidence type="ECO:0000313" key="3">
    <source>
        <dbReference type="Proteomes" id="UP000626148"/>
    </source>
</evidence>
<keyword evidence="1" id="KW-0997">Cell inner membrane</keyword>
<dbReference type="PANTHER" id="PTHR30221:SF1">
    <property type="entry name" value="SMALL-CONDUCTANCE MECHANOSENSITIVE CHANNEL"/>
    <property type="match status" value="1"/>
</dbReference>
<feature type="transmembrane region" description="Helical" evidence="1">
    <location>
        <begin position="90"/>
        <end position="114"/>
    </location>
</feature>
<gene>
    <name evidence="2" type="ORF">GCM10007392_25590</name>
</gene>
<reference evidence="2" key="2">
    <citation type="submission" date="2020-09" db="EMBL/GenBank/DDBJ databases">
        <authorList>
            <person name="Sun Q."/>
            <person name="Kim S."/>
        </authorList>
    </citation>
    <scope>NUCLEOTIDE SEQUENCE</scope>
    <source>
        <strain evidence="2">KCTC 22169</strain>
    </source>
</reference>
<dbReference type="PANTHER" id="PTHR30221">
    <property type="entry name" value="SMALL-CONDUCTANCE MECHANOSENSITIVE CHANNEL"/>
    <property type="match status" value="1"/>
</dbReference>
<feature type="transmembrane region" description="Helical" evidence="1">
    <location>
        <begin position="134"/>
        <end position="155"/>
    </location>
</feature>
<dbReference type="Pfam" id="PF05552">
    <property type="entry name" value="MS_channel_1st_1"/>
    <property type="match status" value="1"/>
</dbReference>
<comment type="caution">
    <text evidence="1">Lacks conserved residue(s) required for the propagation of feature annotation.</text>
</comment>
<accession>A0A918NC39</accession>
<feature type="transmembrane region" description="Helical" evidence="1">
    <location>
        <begin position="31"/>
        <end position="56"/>
    </location>
</feature>
<dbReference type="EMBL" id="BMXR01000006">
    <property type="protein sequence ID" value="GGX56987.1"/>
    <property type="molecule type" value="Genomic_DNA"/>
</dbReference>
<dbReference type="AlphaFoldDB" id="A0A918NC39"/>
<comment type="subunit">
    <text evidence="1">Homoheptamer.</text>
</comment>
<feature type="transmembrane region" description="Helical" evidence="1">
    <location>
        <begin position="167"/>
        <end position="187"/>
    </location>
</feature>
<comment type="caution">
    <text evidence="2">The sequence shown here is derived from an EMBL/GenBank/DDBJ whole genome shotgun (WGS) entry which is preliminary data.</text>
</comment>
<dbReference type="GO" id="GO:0005886">
    <property type="term" value="C:plasma membrane"/>
    <property type="evidence" value="ECO:0007669"/>
    <property type="project" value="UniProtKB-SubCell"/>
</dbReference>
<keyword evidence="1" id="KW-0472">Membrane</keyword>
<keyword evidence="1" id="KW-0407">Ion channel</keyword>